<keyword evidence="2" id="KW-1185">Reference proteome</keyword>
<evidence type="ECO:0000313" key="2">
    <source>
        <dbReference type="Proteomes" id="UP001424741"/>
    </source>
</evidence>
<reference evidence="1 2" key="1">
    <citation type="submission" date="2024-02" db="EMBL/GenBank/DDBJ databases">
        <title>Rubritalea halochordaticola NBRC 107102.</title>
        <authorList>
            <person name="Ichikawa N."/>
            <person name="Katano-Makiyama Y."/>
            <person name="Hidaka K."/>
        </authorList>
    </citation>
    <scope>NUCLEOTIDE SEQUENCE [LARGE SCALE GENOMIC DNA]</scope>
    <source>
        <strain evidence="1 2">NBRC 107102</strain>
    </source>
</reference>
<comment type="caution">
    <text evidence="1">The sequence shown here is derived from an EMBL/GenBank/DDBJ whole genome shotgun (WGS) entry which is preliminary data.</text>
</comment>
<dbReference type="EMBL" id="BAABRL010000014">
    <property type="protein sequence ID" value="GAA5497415.1"/>
    <property type="molecule type" value="Genomic_DNA"/>
</dbReference>
<dbReference type="Proteomes" id="UP001424741">
    <property type="component" value="Unassembled WGS sequence"/>
</dbReference>
<name>A0ABP9V470_9BACT</name>
<protein>
    <recommendedName>
        <fullName evidence="3">PEP-CTERM sorting domain-containing protein</fullName>
    </recommendedName>
</protein>
<proteinExistence type="predicted"/>
<sequence length="233" mass="25033">MTYGTAAVANGAYFIGGSSNSGSGSYRALYKLKANGEQSGYNRPGVFDSSVLGGDTHIITKSELTSTNDGQYYIFSLDLNEGNEGLISLDEFRIYTGSSDPAPLPNTEADLDKLGILRFNMNETENNHILLQAGVSGSGQSDMYVFVPTASLENAADSDQVYLYSSFGGFKYEGEAQNSHVWASSSGDEEWSIPYDEQPQFVPPSAPTNVPEPSSLTLILGATASLLLHRKRP</sequence>
<evidence type="ECO:0000313" key="1">
    <source>
        <dbReference type="EMBL" id="GAA5497415.1"/>
    </source>
</evidence>
<dbReference type="RefSeq" id="WP_346189928.1">
    <property type="nucleotide sequence ID" value="NZ_BAABRL010000014.1"/>
</dbReference>
<accession>A0ABP9V470</accession>
<evidence type="ECO:0008006" key="3">
    <source>
        <dbReference type="Google" id="ProtNLM"/>
    </source>
</evidence>
<gene>
    <name evidence="1" type="ORF">Rhal01_03611</name>
</gene>
<organism evidence="1 2">
    <name type="scientific">Rubritalea halochordaticola</name>
    <dbReference type="NCBI Taxonomy" id="714537"/>
    <lineage>
        <taxon>Bacteria</taxon>
        <taxon>Pseudomonadati</taxon>
        <taxon>Verrucomicrobiota</taxon>
        <taxon>Verrucomicrobiia</taxon>
        <taxon>Verrucomicrobiales</taxon>
        <taxon>Rubritaleaceae</taxon>
        <taxon>Rubritalea</taxon>
    </lineage>
</organism>